<evidence type="ECO:0000313" key="4">
    <source>
        <dbReference type="Proteomes" id="UP000238392"/>
    </source>
</evidence>
<protein>
    <submittedName>
        <fullName evidence="3">Uncharacterized protein</fullName>
    </submittedName>
</protein>
<keyword evidence="2" id="KW-0472">Membrane</keyword>
<feature type="transmembrane region" description="Helical" evidence="2">
    <location>
        <begin position="69"/>
        <end position="89"/>
    </location>
</feature>
<dbReference type="EMBL" id="PVTQ01000005">
    <property type="protein sequence ID" value="PRY90277.1"/>
    <property type="molecule type" value="Genomic_DNA"/>
</dbReference>
<sequence>MSLMLRGMTTQDHRGDEMTMGQSTGHSGRRASPLPMRVGIHGVNGVALDARTSCADLDLTQRSLLRRSYLRAIGAVGFGLGLLWAAGALG</sequence>
<feature type="region of interest" description="Disordered" evidence="1">
    <location>
        <begin position="1"/>
        <end position="34"/>
    </location>
</feature>
<keyword evidence="2" id="KW-0812">Transmembrane</keyword>
<evidence type="ECO:0000256" key="2">
    <source>
        <dbReference type="SAM" id="Phobius"/>
    </source>
</evidence>
<dbReference type="Proteomes" id="UP000238392">
    <property type="component" value="Unassembled WGS sequence"/>
</dbReference>
<evidence type="ECO:0000313" key="3">
    <source>
        <dbReference type="EMBL" id="PRY90277.1"/>
    </source>
</evidence>
<keyword evidence="2" id="KW-1133">Transmembrane helix</keyword>
<dbReference type="AlphaFoldDB" id="A0A2T0WUD4"/>
<name>A0A2T0WUD4_9RHOB</name>
<reference evidence="3 4" key="1">
    <citation type="submission" date="2018-03" db="EMBL/GenBank/DDBJ databases">
        <title>Genomic Encyclopedia of Archaeal and Bacterial Type Strains, Phase II (KMG-II): from individual species to whole genera.</title>
        <authorList>
            <person name="Goeker M."/>
        </authorList>
    </citation>
    <scope>NUCLEOTIDE SEQUENCE [LARGE SCALE GENOMIC DNA]</scope>
    <source>
        <strain evidence="3 4">DSM 100212</strain>
    </source>
</reference>
<proteinExistence type="predicted"/>
<comment type="caution">
    <text evidence="3">The sequence shown here is derived from an EMBL/GenBank/DDBJ whole genome shotgun (WGS) entry which is preliminary data.</text>
</comment>
<evidence type="ECO:0000256" key="1">
    <source>
        <dbReference type="SAM" id="MobiDB-lite"/>
    </source>
</evidence>
<accession>A0A2T0WUD4</accession>
<organism evidence="3 4">
    <name type="scientific">Donghicola tyrosinivorans</name>
    <dbReference type="NCBI Taxonomy" id="1652492"/>
    <lineage>
        <taxon>Bacteria</taxon>
        <taxon>Pseudomonadati</taxon>
        <taxon>Pseudomonadota</taxon>
        <taxon>Alphaproteobacteria</taxon>
        <taxon>Rhodobacterales</taxon>
        <taxon>Roseobacteraceae</taxon>
        <taxon>Donghicola</taxon>
    </lineage>
</organism>
<gene>
    <name evidence="3" type="ORF">CLV74_105259</name>
</gene>
<keyword evidence="4" id="KW-1185">Reference proteome</keyword>